<keyword evidence="3" id="KW-1185">Reference proteome</keyword>
<protein>
    <submittedName>
        <fullName evidence="2">Uncharacterized protein</fullName>
    </submittedName>
</protein>
<comment type="caution">
    <text evidence="2">The sequence shown here is derived from an EMBL/GenBank/DDBJ whole genome shotgun (WGS) entry which is preliminary data.</text>
</comment>
<organism evidence="2 3">
    <name type="scientific">Erysiphe neolycopersici</name>
    <dbReference type="NCBI Taxonomy" id="212602"/>
    <lineage>
        <taxon>Eukaryota</taxon>
        <taxon>Fungi</taxon>
        <taxon>Dikarya</taxon>
        <taxon>Ascomycota</taxon>
        <taxon>Pezizomycotina</taxon>
        <taxon>Leotiomycetes</taxon>
        <taxon>Erysiphales</taxon>
        <taxon>Erysiphaceae</taxon>
        <taxon>Erysiphe</taxon>
    </lineage>
</organism>
<feature type="region of interest" description="Disordered" evidence="1">
    <location>
        <begin position="1"/>
        <end position="44"/>
    </location>
</feature>
<feature type="compositionally biased region" description="Polar residues" evidence="1">
    <location>
        <begin position="9"/>
        <end position="43"/>
    </location>
</feature>
<gene>
    <name evidence="2" type="ORF">OnM2_081055</name>
</gene>
<dbReference type="EMBL" id="MCFK01008107">
    <property type="protein sequence ID" value="RKF56493.1"/>
    <property type="molecule type" value="Genomic_DNA"/>
</dbReference>
<proteinExistence type="predicted"/>
<sequence length="59" mass="6883">MQLEDQSEEQALQNDEGNNYDRIQNENTEQNVQDMENTSTRSNVEALRRLSYPLIIAII</sequence>
<name>A0A420HGH4_9PEZI</name>
<dbReference type="AlphaFoldDB" id="A0A420HGH4"/>
<evidence type="ECO:0000256" key="1">
    <source>
        <dbReference type="SAM" id="MobiDB-lite"/>
    </source>
</evidence>
<accession>A0A420HGH4</accession>
<dbReference type="Proteomes" id="UP000286134">
    <property type="component" value="Unassembled WGS sequence"/>
</dbReference>
<evidence type="ECO:0000313" key="2">
    <source>
        <dbReference type="EMBL" id="RKF56493.1"/>
    </source>
</evidence>
<evidence type="ECO:0000313" key="3">
    <source>
        <dbReference type="Proteomes" id="UP000286134"/>
    </source>
</evidence>
<reference evidence="2 3" key="1">
    <citation type="journal article" date="2018" name="BMC Genomics">
        <title>Comparative genome analyses reveal sequence features reflecting distinct modes of host-adaptation between dicot and monocot powdery mildew.</title>
        <authorList>
            <person name="Wu Y."/>
            <person name="Ma X."/>
            <person name="Pan Z."/>
            <person name="Kale S.D."/>
            <person name="Song Y."/>
            <person name="King H."/>
            <person name="Zhang Q."/>
            <person name="Presley C."/>
            <person name="Deng X."/>
            <person name="Wei C.I."/>
            <person name="Xiao S."/>
        </authorList>
    </citation>
    <scope>NUCLEOTIDE SEQUENCE [LARGE SCALE GENOMIC DNA]</scope>
    <source>
        <strain evidence="2">UMSG2</strain>
    </source>
</reference>